<evidence type="ECO:0000256" key="3">
    <source>
        <dbReference type="ARBA" id="ARBA00023180"/>
    </source>
</evidence>
<comment type="subcellular location">
    <subcellularLocation>
        <location evidence="1">Cell envelope</location>
    </subcellularLocation>
</comment>
<dbReference type="PROSITE" id="PS50853">
    <property type="entry name" value="FN3"/>
    <property type="match status" value="1"/>
</dbReference>
<dbReference type="AlphaFoldDB" id="A0A5C7BHG1"/>
<reference evidence="5 6" key="1">
    <citation type="submission" date="2019-08" db="EMBL/GenBank/DDBJ databases">
        <title>Genome of Psychroserpens burtonensis ACAM 167.</title>
        <authorList>
            <person name="Bowman J.P."/>
        </authorList>
    </citation>
    <scope>NUCLEOTIDE SEQUENCE [LARGE SCALE GENOMIC DNA]</scope>
    <source>
        <strain evidence="5 6">ACAM 167</strain>
    </source>
</reference>
<dbReference type="RefSeq" id="WP_028870588.1">
    <property type="nucleotide sequence ID" value="NZ_VOSB01000005.1"/>
</dbReference>
<dbReference type="PANTHER" id="PTHR31018:SF3">
    <property type="entry name" value="RECEPTOR PROTEIN-TYROSINE KINASE"/>
    <property type="match status" value="1"/>
</dbReference>
<organism evidence="5 6">
    <name type="scientific">Psychroserpens burtonensis</name>
    <dbReference type="NCBI Taxonomy" id="49278"/>
    <lineage>
        <taxon>Bacteria</taxon>
        <taxon>Pseudomonadati</taxon>
        <taxon>Bacteroidota</taxon>
        <taxon>Flavobacteriia</taxon>
        <taxon>Flavobacteriales</taxon>
        <taxon>Flavobacteriaceae</taxon>
        <taxon>Psychroserpens</taxon>
    </lineage>
</organism>
<feature type="domain" description="Fibronectin type-III" evidence="4">
    <location>
        <begin position="25"/>
        <end position="112"/>
    </location>
</feature>
<keyword evidence="6" id="KW-1185">Reference proteome</keyword>
<evidence type="ECO:0000256" key="1">
    <source>
        <dbReference type="ARBA" id="ARBA00004196"/>
    </source>
</evidence>
<evidence type="ECO:0000259" key="4">
    <source>
        <dbReference type="PROSITE" id="PS50853"/>
    </source>
</evidence>
<dbReference type="InterPro" id="IPR032675">
    <property type="entry name" value="LRR_dom_sf"/>
</dbReference>
<dbReference type="InterPro" id="IPR003961">
    <property type="entry name" value="FN3_dom"/>
</dbReference>
<dbReference type="STRING" id="1123037.GCA_000425305_00085"/>
<proteinExistence type="predicted"/>
<evidence type="ECO:0000313" key="6">
    <source>
        <dbReference type="Proteomes" id="UP000321938"/>
    </source>
</evidence>
<keyword evidence="2" id="KW-0732">Signal</keyword>
<dbReference type="PANTHER" id="PTHR31018">
    <property type="entry name" value="SPORULATION-SPECIFIC PROTEIN-RELATED"/>
    <property type="match status" value="1"/>
</dbReference>
<dbReference type="CDD" id="cd00063">
    <property type="entry name" value="FN3"/>
    <property type="match status" value="1"/>
</dbReference>
<evidence type="ECO:0000313" key="5">
    <source>
        <dbReference type="EMBL" id="TXE19093.1"/>
    </source>
</evidence>
<name>A0A5C7BHG1_9FLAO</name>
<dbReference type="InterPro" id="IPR036116">
    <property type="entry name" value="FN3_sf"/>
</dbReference>
<dbReference type="InterPro" id="IPR051648">
    <property type="entry name" value="CWI-Assembly_Regulator"/>
</dbReference>
<evidence type="ECO:0000256" key="2">
    <source>
        <dbReference type="ARBA" id="ARBA00022729"/>
    </source>
</evidence>
<gene>
    <name evidence="5" type="ORF">ES692_04345</name>
</gene>
<keyword evidence="3" id="KW-0325">Glycoprotein</keyword>
<comment type="caution">
    <text evidence="5">The sequence shown here is derived from an EMBL/GenBank/DDBJ whole genome shotgun (WGS) entry which is preliminary data.</text>
</comment>
<dbReference type="SUPFAM" id="SSF49265">
    <property type="entry name" value="Fibronectin type III"/>
    <property type="match status" value="1"/>
</dbReference>
<dbReference type="Proteomes" id="UP000321938">
    <property type="component" value="Unassembled WGS sequence"/>
</dbReference>
<accession>A0A5C7BHG1</accession>
<dbReference type="PROSITE" id="PS51257">
    <property type="entry name" value="PROKAR_LIPOPROTEIN"/>
    <property type="match status" value="1"/>
</dbReference>
<sequence>MRKIFFVLCSIVFACSPNNDDDTENTIEIEVSTITVEGATIDWTPPSILESAASVVYKVLLFGDVVADNLTIRTFTFTGLSENVLYTGSVFSLDSNGNETFSEFSFTTLQNPFFDGTLTIATQEEVDNFYYTRVKELVVDGVGITNLEGLQTLQIVEQYITIKNTAIQNLDGLQNVSADLSVLSPGNLIGLPSLKIEFNSQLENISSISGFSIDARHVSLESNTSLSTLNGLVLGEEFKSIGLTDLPLSDLSYFNSFNQIFGLRLKELSLITNLDDLNNLDTLRFLTIDNCQNLSNLNGLSNVNIMRNIQILNCDQITNLNGLELLTSLELIWIESCENMISLEGLDNLFEPVQNAQLILRNNTVLADFCALKTWSQNVTFIVTVGPLFDIIGNAYNPTLNQVQSDTECSQ</sequence>
<protein>
    <submittedName>
        <fullName evidence="5">Fibronectin type III domain-containing protein</fullName>
    </submittedName>
</protein>
<dbReference type="OrthoDB" id="9765957at2"/>
<dbReference type="SUPFAM" id="SSF52058">
    <property type="entry name" value="L domain-like"/>
    <property type="match status" value="1"/>
</dbReference>
<dbReference type="EMBL" id="VOSB01000005">
    <property type="protein sequence ID" value="TXE19093.1"/>
    <property type="molecule type" value="Genomic_DNA"/>
</dbReference>
<dbReference type="Gene3D" id="3.80.10.10">
    <property type="entry name" value="Ribonuclease Inhibitor"/>
    <property type="match status" value="1"/>
</dbReference>
<dbReference type="GO" id="GO:0030313">
    <property type="term" value="C:cell envelope"/>
    <property type="evidence" value="ECO:0007669"/>
    <property type="project" value="UniProtKB-SubCell"/>
</dbReference>